<dbReference type="PANTHER" id="PTHR30347">
    <property type="entry name" value="POTASSIUM CHANNEL RELATED"/>
    <property type="match status" value="1"/>
</dbReference>
<gene>
    <name evidence="14" type="ORF">EOE65_05750</name>
</gene>
<evidence type="ECO:0000256" key="4">
    <source>
        <dbReference type="ARBA" id="ARBA00022692"/>
    </source>
</evidence>
<dbReference type="Pfam" id="PF21088">
    <property type="entry name" value="MS_channel_1st"/>
    <property type="match status" value="1"/>
</dbReference>
<dbReference type="InterPro" id="IPR052702">
    <property type="entry name" value="MscS-like_channel"/>
</dbReference>
<name>A0A437QAW0_9GAMM</name>
<dbReference type="FunFam" id="2.30.30.60:FF:000001">
    <property type="entry name" value="MscS Mechanosensitive ion channel"/>
    <property type="match status" value="1"/>
</dbReference>
<feature type="domain" description="Mechanosensitive ion channel transmembrane helices 2/3" evidence="13">
    <location>
        <begin position="862"/>
        <end position="903"/>
    </location>
</feature>
<evidence type="ECO:0000256" key="6">
    <source>
        <dbReference type="ARBA" id="ARBA00023136"/>
    </source>
</evidence>
<accession>A0A437QAW0</accession>
<dbReference type="Pfam" id="PF00924">
    <property type="entry name" value="MS_channel_2nd"/>
    <property type="match status" value="1"/>
</dbReference>
<evidence type="ECO:0000256" key="1">
    <source>
        <dbReference type="ARBA" id="ARBA00004651"/>
    </source>
</evidence>
<dbReference type="PANTHER" id="PTHR30347:SF1">
    <property type="entry name" value="MECHANOSENSITIVE CHANNEL MSCK"/>
    <property type="match status" value="1"/>
</dbReference>
<feature type="transmembrane region" description="Helical" evidence="8">
    <location>
        <begin position="767"/>
        <end position="785"/>
    </location>
</feature>
<protein>
    <submittedName>
        <fullName evidence="14">Mechanosensitive ion channel</fullName>
    </submittedName>
</protein>
<feature type="domain" description="Mechanosensitive ion channel MscS porin" evidence="11">
    <location>
        <begin position="49"/>
        <end position="265"/>
    </location>
</feature>
<dbReference type="InterPro" id="IPR049142">
    <property type="entry name" value="MS_channel_1st"/>
</dbReference>
<keyword evidence="6 8" id="KW-0472">Membrane</keyword>
<dbReference type="InterPro" id="IPR025692">
    <property type="entry name" value="MscS_IM_dom1"/>
</dbReference>
<organism evidence="14 15">
    <name type="scientific">Neptunomonas marina</name>
    <dbReference type="NCBI Taxonomy" id="1815562"/>
    <lineage>
        <taxon>Bacteria</taxon>
        <taxon>Pseudomonadati</taxon>
        <taxon>Pseudomonadota</taxon>
        <taxon>Gammaproteobacteria</taxon>
        <taxon>Oceanospirillales</taxon>
        <taxon>Oceanospirillaceae</taxon>
        <taxon>Neptunomonas</taxon>
    </lineage>
</organism>
<reference evidence="14 15" key="1">
    <citation type="submission" date="2019-01" db="EMBL/GenBank/DDBJ databases">
        <authorList>
            <person name="Chen W.-M."/>
        </authorList>
    </citation>
    <scope>NUCLEOTIDE SEQUENCE [LARGE SCALE GENOMIC DNA]</scope>
    <source>
        <strain evidence="14 15">HPM-16</strain>
    </source>
</reference>
<feature type="domain" description="Mechanosensitive ion channel inner membrane" evidence="10">
    <location>
        <begin position="480"/>
        <end position="801"/>
    </location>
</feature>
<dbReference type="InterPro" id="IPR024393">
    <property type="entry name" value="MscS_porin"/>
</dbReference>
<keyword evidence="3" id="KW-1003">Cell membrane</keyword>
<dbReference type="Gene3D" id="2.30.30.60">
    <property type="match status" value="1"/>
</dbReference>
<dbReference type="InterPro" id="IPR023408">
    <property type="entry name" value="MscS_beta-dom_sf"/>
</dbReference>
<dbReference type="InterPro" id="IPR011066">
    <property type="entry name" value="MscS_channel_C_sf"/>
</dbReference>
<dbReference type="SUPFAM" id="SSF82689">
    <property type="entry name" value="Mechanosensitive channel protein MscS (YggB), C-terminal domain"/>
    <property type="match status" value="1"/>
</dbReference>
<evidence type="ECO:0000256" key="5">
    <source>
        <dbReference type="ARBA" id="ARBA00022989"/>
    </source>
</evidence>
<keyword evidence="15" id="KW-1185">Reference proteome</keyword>
<dbReference type="InterPro" id="IPR011014">
    <property type="entry name" value="MscS_channel_TM-2"/>
</dbReference>
<feature type="transmembrane region" description="Helical" evidence="8">
    <location>
        <begin position="473"/>
        <end position="491"/>
    </location>
</feature>
<dbReference type="GO" id="GO:0005886">
    <property type="term" value="C:plasma membrane"/>
    <property type="evidence" value="ECO:0007669"/>
    <property type="project" value="UniProtKB-SubCell"/>
</dbReference>
<feature type="transmembrane region" description="Helical" evidence="8">
    <location>
        <begin position="596"/>
        <end position="614"/>
    </location>
</feature>
<feature type="transmembrane region" description="Helical" evidence="8">
    <location>
        <begin position="695"/>
        <end position="715"/>
    </location>
</feature>
<dbReference type="SUPFAM" id="SSF50182">
    <property type="entry name" value="Sm-like ribonucleoproteins"/>
    <property type="match status" value="1"/>
</dbReference>
<comment type="caution">
    <text evidence="14">The sequence shown here is derived from an EMBL/GenBank/DDBJ whole genome shotgun (WGS) entry which is preliminary data.</text>
</comment>
<dbReference type="Proteomes" id="UP000282818">
    <property type="component" value="Unassembled WGS sequence"/>
</dbReference>
<evidence type="ECO:0000259" key="11">
    <source>
        <dbReference type="Pfam" id="PF12795"/>
    </source>
</evidence>
<dbReference type="SUPFAM" id="SSF82861">
    <property type="entry name" value="Mechanosensitive channel protein MscS (YggB), transmembrane region"/>
    <property type="match status" value="1"/>
</dbReference>
<dbReference type="GO" id="GO:0008381">
    <property type="term" value="F:mechanosensitive monoatomic ion channel activity"/>
    <property type="evidence" value="ECO:0007669"/>
    <property type="project" value="UniProtKB-ARBA"/>
</dbReference>
<feature type="transmembrane region" description="Helical" evidence="8">
    <location>
        <begin position="519"/>
        <end position="537"/>
    </location>
</feature>
<comment type="similarity">
    <text evidence="2">Belongs to the MscS (TC 1.A.23) family.</text>
</comment>
<dbReference type="Pfam" id="PF12794">
    <property type="entry name" value="MscS_TM"/>
    <property type="match status" value="1"/>
</dbReference>
<evidence type="ECO:0000313" key="15">
    <source>
        <dbReference type="Proteomes" id="UP000282818"/>
    </source>
</evidence>
<feature type="transmembrane region" description="Helical" evidence="8">
    <location>
        <begin position="889"/>
        <end position="917"/>
    </location>
</feature>
<dbReference type="AlphaFoldDB" id="A0A437QAW0"/>
<dbReference type="InterPro" id="IPR006685">
    <property type="entry name" value="MscS_channel_2nd"/>
</dbReference>
<dbReference type="Pfam" id="PF21082">
    <property type="entry name" value="MS_channel_3rd"/>
    <property type="match status" value="1"/>
</dbReference>
<feature type="domain" description="Mechanosensitive ion channel MscS" evidence="9">
    <location>
        <begin position="905"/>
        <end position="970"/>
    </location>
</feature>
<evidence type="ECO:0000256" key="7">
    <source>
        <dbReference type="SAM" id="Coils"/>
    </source>
</evidence>
<feature type="domain" description="Mechanosensitive ion channel MscS C-terminal" evidence="12">
    <location>
        <begin position="978"/>
        <end position="1061"/>
    </location>
</feature>
<feature type="transmembrane region" description="Helical" evidence="8">
    <location>
        <begin position="626"/>
        <end position="646"/>
    </location>
</feature>
<dbReference type="InterPro" id="IPR049278">
    <property type="entry name" value="MS_channel_C"/>
</dbReference>
<evidence type="ECO:0000259" key="9">
    <source>
        <dbReference type="Pfam" id="PF00924"/>
    </source>
</evidence>
<keyword evidence="4 8" id="KW-0812">Transmembrane</keyword>
<dbReference type="Pfam" id="PF12795">
    <property type="entry name" value="MscS_porin"/>
    <property type="match status" value="1"/>
</dbReference>
<keyword evidence="7" id="KW-0175">Coiled coil</keyword>
<evidence type="ECO:0000259" key="10">
    <source>
        <dbReference type="Pfam" id="PF12794"/>
    </source>
</evidence>
<dbReference type="InterPro" id="IPR006686">
    <property type="entry name" value="MscS_channel_CS"/>
</dbReference>
<feature type="transmembrane region" description="Helical" evidence="8">
    <location>
        <begin position="858"/>
        <end position="877"/>
    </location>
</feature>
<sequence>MICYYYRACTNQQDFMGYLSRIIFALLLLFSNWALASNIDAIEQYKSKIAQLPQDESPATQAQRELFQQIVTVYQEAVDADRKAEQLKARLEEQPQLIATLEQQIQQPTPSVDQKALSRDDVDQLEQRHTLAKAKLLELEQKRSLLQKRINAADQTLISRRERLVELKQTPIADNENRTSELNEAQFARRNSRVSAIELELLTLPGENEIDRLTLDGLEREIQHQKTLITTLRTLIQDKRRADAEEAAGATLPADSSANQHPLLAALAEENKQLGQRLLWVNTKSEDAFGKRSELELKLSIVSQSYTTIQQHLQLSSQPVGTELRRFTRNLAKPIDTAETQKSINDLRVLNLEISNAFIESRKITARPPAALDEPQSKQYIALKQDKTELLQRLRESSARALDEVSQLLSVQEQINKQAELGRRLITQDLLWVPSIRPVSTNWFTEITQSVGPLLSMLAPKAQTPLFQEQSKWLPKLSALLALTILSATILRRYRRKSRKWGEQIGNVMHDRFGHTFNLVWMPIAIALPIVGLVWLVTKKVINQSAWVIPFESLGPLLAAITGAYLLMILWLSTPNGLLVSHLGVPEKLADTLRRLLHPLYWISTPLLSLLLLTDQSGAPEQSSGVGRLLFIGLALLLTFFWAALWKVAPQIDQATQRNAWWQNARLWLASMVGLHLAMIVGALLGYVFTGVAMMVILGVLVGILFTTFLFFKLGTRWLLIEERRLAFSRAKARRNEILEAREKNEDVPPLTENYIDLQTISEQARVLLKAATLIIFLSLVWLLLKNALPTLDVLDKVTLWSNDITTANGVIPETITLKNLLFGIATITLCIVAAYNLPGVFELLVLRHLTLSPGTSFAITTISKYLLIVISIIAGSSQLGLEWSKLQWLIAALGVGLGFGLQEIVANFVSGVIILFEKPIRIGDTVTIGGYSGTVTNIQMRATTIADWDRKEIIIPNKTFITDQLINWSLSDPITRVVLKVGLAYGSDTSHARELLLAAANQHERVLKDPAPEAYFLAFGASSLDMELRLYVNSLSDRLAVTHELNEIIDRQFKEAGLEIAFPQLDVHLYPQTQSPDTPSPKGA</sequence>
<evidence type="ECO:0000256" key="2">
    <source>
        <dbReference type="ARBA" id="ARBA00008017"/>
    </source>
</evidence>
<feature type="coiled-coil region" evidence="7">
    <location>
        <begin position="74"/>
        <end position="156"/>
    </location>
</feature>
<proteinExistence type="inferred from homology"/>
<dbReference type="PROSITE" id="PS01246">
    <property type="entry name" value="UPF0003"/>
    <property type="match status" value="1"/>
</dbReference>
<evidence type="ECO:0000259" key="12">
    <source>
        <dbReference type="Pfam" id="PF21082"/>
    </source>
</evidence>
<dbReference type="Gene3D" id="1.10.287.1260">
    <property type="match status" value="1"/>
</dbReference>
<evidence type="ECO:0000313" key="14">
    <source>
        <dbReference type="EMBL" id="RVU31483.1"/>
    </source>
</evidence>
<keyword evidence="5 8" id="KW-1133">Transmembrane helix</keyword>
<evidence type="ECO:0000256" key="3">
    <source>
        <dbReference type="ARBA" id="ARBA00022475"/>
    </source>
</evidence>
<dbReference type="InterPro" id="IPR010920">
    <property type="entry name" value="LSM_dom_sf"/>
</dbReference>
<comment type="subcellular location">
    <subcellularLocation>
        <location evidence="1">Cell membrane</location>
        <topology evidence="1">Multi-pass membrane protein</topology>
    </subcellularLocation>
</comment>
<feature type="transmembrane region" description="Helical" evidence="8">
    <location>
        <begin position="667"/>
        <end position="689"/>
    </location>
</feature>
<evidence type="ECO:0000256" key="8">
    <source>
        <dbReference type="SAM" id="Phobius"/>
    </source>
</evidence>
<feature type="transmembrane region" description="Helical" evidence="8">
    <location>
        <begin position="821"/>
        <end position="846"/>
    </location>
</feature>
<dbReference type="Gene3D" id="3.30.70.100">
    <property type="match status" value="1"/>
</dbReference>
<evidence type="ECO:0000259" key="13">
    <source>
        <dbReference type="Pfam" id="PF21088"/>
    </source>
</evidence>
<dbReference type="EMBL" id="SACQ01000002">
    <property type="protein sequence ID" value="RVU31483.1"/>
    <property type="molecule type" value="Genomic_DNA"/>
</dbReference>
<feature type="transmembrane region" description="Helical" evidence="8">
    <location>
        <begin position="557"/>
        <end position="584"/>
    </location>
</feature>